<keyword evidence="2" id="KW-0436">Ligase</keyword>
<dbReference type="SUPFAM" id="SSF56059">
    <property type="entry name" value="Glutathione synthetase ATP-binding domain-like"/>
    <property type="match status" value="1"/>
</dbReference>
<dbReference type="PATRIC" id="fig|1194971.3.peg.771"/>
<evidence type="ECO:0000256" key="6">
    <source>
        <dbReference type="ARBA" id="ARBA00022840"/>
    </source>
</evidence>
<dbReference type="SUPFAM" id="SSF52440">
    <property type="entry name" value="PreATP-grasp domain"/>
    <property type="match status" value="2"/>
</dbReference>
<comment type="catalytic activity">
    <reaction evidence="10">
        <text>hydrogencarbonate + NH4(+) + 2 ATP = carbamoyl phosphate + 2 ADP + phosphate + 2 H(+)</text>
        <dbReference type="Rhea" id="RHEA:18029"/>
        <dbReference type="ChEBI" id="CHEBI:15378"/>
        <dbReference type="ChEBI" id="CHEBI:17544"/>
        <dbReference type="ChEBI" id="CHEBI:28938"/>
        <dbReference type="ChEBI" id="CHEBI:30616"/>
        <dbReference type="ChEBI" id="CHEBI:43474"/>
        <dbReference type="ChEBI" id="CHEBI:58228"/>
        <dbReference type="ChEBI" id="CHEBI:456216"/>
        <dbReference type="EC" id="6.3.4.16"/>
    </reaction>
</comment>
<dbReference type="AlphaFoldDB" id="A0A0F7PTY1"/>
<dbReference type="RefSeq" id="WP_047035603.1">
    <property type="nucleotide sequence ID" value="NZ_CP011403.1"/>
</dbReference>
<evidence type="ECO:0000256" key="7">
    <source>
        <dbReference type="ARBA" id="ARBA00022842"/>
    </source>
</evidence>
<evidence type="ECO:0000256" key="9">
    <source>
        <dbReference type="ARBA" id="ARBA00023211"/>
    </source>
</evidence>
<keyword evidence="9" id="KW-0464">Manganese</keyword>
<dbReference type="GO" id="GO:0046872">
    <property type="term" value="F:metal ion binding"/>
    <property type="evidence" value="ECO:0007669"/>
    <property type="project" value="UniProtKB-KW"/>
</dbReference>
<dbReference type="PANTHER" id="PTHR11405:SF53">
    <property type="entry name" value="CARBAMOYL-PHOSPHATE SYNTHASE [AMMONIA], MITOCHONDRIAL"/>
    <property type="match status" value="1"/>
</dbReference>
<dbReference type="InterPro" id="IPR005479">
    <property type="entry name" value="CPAse_ATP-bd"/>
</dbReference>
<dbReference type="SMART" id="SM01096">
    <property type="entry name" value="CPSase_L_D3"/>
    <property type="match status" value="1"/>
</dbReference>
<dbReference type="GO" id="GO:0005524">
    <property type="term" value="F:ATP binding"/>
    <property type="evidence" value="ECO:0007669"/>
    <property type="project" value="UniProtKB-UniRule"/>
</dbReference>
<dbReference type="InterPro" id="IPR011761">
    <property type="entry name" value="ATP-grasp"/>
</dbReference>
<dbReference type="PANTHER" id="PTHR11405">
    <property type="entry name" value="CARBAMOYLTRANSFERASE FAMILY MEMBER"/>
    <property type="match status" value="1"/>
</dbReference>
<proteinExistence type="inferred from homology"/>
<dbReference type="GO" id="GO:0006221">
    <property type="term" value="P:pyrimidine nucleotide biosynthetic process"/>
    <property type="evidence" value="ECO:0007669"/>
    <property type="project" value="UniProtKB-KW"/>
</dbReference>
<dbReference type="InterPro" id="IPR005480">
    <property type="entry name" value="CPSase_lsu_oligo"/>
</dbReference>
<keyword evidence="4" id="KW-0677">Repeat</keyword>
<dbReference type="SUPFAM" id="SSF48108">
    <property type="entry name" value="Carbamoyl phosphate synthetase, large subunit connection domain"/>
    <property type="match status" value="1"/>
</dbReference>
<keyword evidence="6 11" id="KW-0067">ATP-binding</keyword>
<dbReference type="Proteomes" id="UP000035027">
    <property type="component" value="Chromosome"/>
</dbReference>
<reference evidence="13 14" key="1">
    <citation type="submission" date="2015-05" db="EMBL/GenBank/DDBJ databases">
        <title>Complete genome sequence of Lactobacillus salivarius Ren, a probiotic strain with antitumor activity.</title>
        <authorList>
            <person name="Sun E."/>
            <person name="Zhao L."/>
            <person name="Liu S."/>
            <person name="Zhang M."/>
            <person name="Guo H."/>
            <person name="Ren F."/>
        </authorList>
    </citation>
    <scope>NUCLEOTIDE SEQUENCE [LARGE SCALE GENOMIC DNA]</scope>
    <source>
        <strain evidence="13 14">Ren</strain>
    </source>
</reference>
<comment type="similarity">
    <text evidence="1">Belongs to the CarB family.</text>
</comment>
<dbReference type="Gene3D" id="1.10.1030.10">
    <property type="entry name" value="Carbamoyl-phosphate synthetase, large subunit oligomerisation domain"/>
    <property type="match status" value="1"/>
</dbReference>
<evidence type="ECO:0000313" key="13">
    <source>
        <dbReference type="EMBL" id="AKI04318.1"/>
    </source>
</evidence>
<dbReference type="PRINTS" id="PR00098">
    <property type="entry name" value="CPSASE"/>
</dbReference>
<protein>
    <submittedName>
        <fullName evidence="13">Carbamoyl-phosphate synthase large chain</fullName>
    </submittedName>
</protein>
<dbReference type="Pfam" id="PF02786">
    <property type="entry name" value="CPSase_L_D2"/>
    <property type="match status" value="1"/>
</dbReference>
<organism evidence="13 14">
    <name type="scientific">Ligilactobacillus salivarius str. Ren</name>
    <dbReference type="NCBI Taxonomy" id="1194971"/>
    <lineage>
        <taxon>Bacteria</taxon>
        <taxon>Bacillati</taxon>
        <taxon>Bacillota</taxon>
        <taxon>Bacilli</taxon>
        <taxon>Lactobacillales</taxon>
        <taxon>Lactobacillaceae</taxon>
        <taxon>Ligilactobacillus</taxon>
    </lineage>
</organism>
<dbReference type="Pfam" id="PF25596">
    <property type="entry name" value="CPSase_L_D1"/>
    <property type="match status" value="1"/>
</dbReference>
<dbReference type="InterPro" id="IPR016185">
    <property type="entry name" value="PreATP-grasp_dom_sf"/>
</dbReference>
<evidence type="ECO:0000256" key="5">
    <source>
        <dbReference type="ARBA" id="ARBA00022741"/>
    </source>
</evidence>
<evidence type="ECO:0000256" key="4">
    <source>
        <dbReference type="ARBA" id="ARBA00022737"/>
    </source>
</evidence>
<evidence type="ECO:0000313" key="14">
    <source>
        <dbReference type="Proteomes" id="UP000035027"/>
    </source>
</evidence>
<dbReference type="InterPro" id="IPR058047">
    <property type="entry name" value="CPSase_preATP-grasp"/>
</dbReference>
<dbReference type="GO" id="GO:0006541">
    <property type="term" value="P:glutamine metabolic process"/>
    <property type="evidence" value="ECO:0007669"/>
    <property type="project" value="TreeGrafter"/>
</dbReference>
<dbReference type="Gene3D" id="3.40.50.20">
    <property type="match status" value="2"/>
</dbReference>
<evidence type="ECO:0000256" key="10">
    <source>
        <dbReference type="ARBA" id="ARBA00047359"/>
    </source>
</evidence>
<dbReference type="PROSITE" id="PS50975">
    <property type="entry name" value="ATP_GRASP"/>
    <property type="match status" value="1"/>
</dbReference>
<dbReference type="Gene3D" id="3.30.470.20">
    <property type="entry name" value="ATP-grasp fold, B domain"/>
    <property type="match status" value="1"/>
</dbReference>
<accession>A0A0F7PTY1</accession>
<evidence type="ECO:0000256" key="8">
    <source>
        <dbReference type="ARBA" id="ARBA00022975"/>
    </source>
</evidence>
<keyword evidence="8" id="KW-0665">Pyrimidine biosynthesis</keyword>
<evidence type="ECO:0000259" key="12">
    <source>
        <dbReference type="PROSITE" id="PS50975"/>
    </source>
</evidence>
<keyword evidence="3" id="KW-0479">Metal-binding</keyword>
<dbReference type="InterPro" id="IPR036897">
    <property type="entry name" value="CarbamoylP_synth_lsu_oligo_sf"/>
</dbReference>
<dbReference type="Pfam" id="PF02787">
    <property type="entry name" value="CPSase_L_D3"/>
    <property type="match status" value="1"/>
</dbReference>
<dbReference type="EMBL" id="CP011403">
    <property type="protein sequence ID" value="AKI04318.1"/>
    <property type="molecule type" value="Genomic_DNA"/>
</dbReference>
<name>A0A0F7PTY1_9LACO</name>
<keyword evidence="5 11" id="KW-0547">Nucleotide-binding</keyword>
<dbReference type="GO" id="GO:0004087">
    <property type="term" value="F:carbamoyl-phosphate synthase (ammonia) activity"/>
    <property type="evidence" value="ECO:0007669"/>
    <property type="project" value="UniProtKB-EC"/>
</dbReference>
<sequence>MLLESQNKKIIVLGSYNSGALSAIYTLSKQGYKPILVAPRINESQMSELLDEFYSMKMTANNLADIVTKTRPDAIIPIFGGQTGINACIKLAKDGLLSALNVKILGTDLASLSSMFDREKFSNLLNEERIPTPISKKITNIEEAIDFASEYNYPVIVRASATTNKPGGDLCNNRRELIVNVNRAFEESPISNCLIEASVTGYKELELEVVRDSYDNCILVGAFENIDAVGIHSADSMVVAPIQTLDDQEFQKLRTVSLRLARMFNIVGSCNIRIAFDSLRDTYYILEMNPSFNRSSVLISAITAYPLADIITKISLGIRLDAIRRTGFSNLTAASEPIMDYLAVKVPNWSKGQAKRLGTRRQAKGQIVAFGRSLESALMKAIESMTNERIDSMLTQFLNIDDFQLEENLVHPQANRLFIIAEAFRRGYTIGEISELTKIDAQFLYTIYKLIDFIENIKNAEPSEKSIRQAKELGISDKMLAKLWNIQVDKIEQIRNDLAIRPTYKKIDGVAGTLDANVSYFYATYEEEDELEESKADILLIDGVESLSNRSFANNQQLLILANSGLDVSLISNSPDTLAFSLSLPITTFFEPLSYEVIAEITRKCNPETLCLKKPEELSEDLKSELNNLNIKITEWNYTGGKL</sequence>
<evidence type="ECO:0000256" key="2">
    <source>
        <dbReference type="ARBA" id="ARBA00022598"/>
    </source>
</evidence>
<dbReference type="GO" id="GO:0005737">
    <property type="term" value="C:cytoplasm"/>
    <property type="evidence" value="ECO:0007669"/>
    <property type="project" value="TreeGrafter"/>
</dbReference>
<evidence type="ECO:0000256" key="3">
    <source>
        <dbReference type="ARBA" id="ARBA00022723"/>
    </source>
</evidence>
<dbReference type="GO" id="GO:0004088">
    <property type="term" value="F:carbamoyl-phosphate synthase (glutamine-hydrolyzing) activity"/>
    <property type="evidence" value="ECO:0007669"/>
    <property type="project" value="TreeGrafter"/>
</dbReference>
<feature type="domain" description="ATP-grasp" evidence="12">
    <location>
        <begin position="122"/>
        <end position="316"/>
    </location>
</feature>
<keyword evidence="7" id="KW-0460">Magnesium</keyword>
<dbReference type="FunFam" id="1.10.1030.10:FF:000002">
    <property type="entry name" value="Carbamoyl-phosphate synthase large chain"/>
    <property type="match status" value="1"/>
</dbReference>
<dbReference type="InterPro" id="IPR005483">
    <property type="entry name" value="CPSase_dom"/>
</dbReference>
<evidence type="ECO:0000256" key="11">
    <source>
        <dbReference type="PROSITE-ProRule" id="PRU00409"/>
    </source>
</evidence>
<evidence type="ECO:0000256" key="1">
    <source>
        <dbReference type="ARBA" id="ARBA00009799"/>
    </source>
</evidence>
<gene>
    <name evidence="13" type="ORF">LsR_00771</name>
</gene>